<name>A0ABX0TKS5_9MICC</name>
<gene>
    <name evidence="3" type="primary">ureF</name>
    <name evidence="4" type="ORF">FHR86_003540</name>
</gene>
<dbReference type="InterPro" id="IPR038277">
    <property type="entry name" value="UreF_sf"/>
</dbReference>
<dbReference type="PANTHER" id="PTHR33620:SF1">
    <property type="entry name" value="UREASE ACCESSORY PROTEIN F"/>
    <property type="match status" value="1"/>
</dbReference>
<dbReference type="HAMAP" id="MF_01385">
    <property type="entry name" value="UreF"/>
    <property type="match status" value="1"/>
</dbReference>
<comment type="subunit">
    <text evidence="3">UreD, UreF and UreG form a complex that acts as a GTP-hydrolysis-dependent molecular chaperone, activating the urease apoprotein by helping to assemble the nickel containing metallocenter of UreC. The UreE protein probably delivers the nickel.</text>
</comment>
<comment type="similarity">
    <text evidence="3">Belongs to the UreF family.</text>
</comment>
<evidence type="ECO:0000256" key="2">
    <source>
        <dbReference type="ARBA" id="ARBA00023186"/>
    </source>
</evidence>
<comment type="caution">
    <text evidence="4">The sequence shown here is derived from an EMBL/GenBank/DDBJ whole genome shotgun (WGS) entry which is preliminary data.</text>
</comment>
<dbReference type="Pfam" id="PF01730">
    <property type="entry name" value="UreF"/>
    <property type="match status" value="1"/>
</dbReference>
<keyword evidence="5" id="KW-1185">Reference proteome</keyword>
<evidence type="ECO:0000256" key="1">
    <source>
        <dbReference type="ARBA" id="ARBA00022988"/>
    </source>
</evidence>
<comment type="function">
    <text evidence="3">Required for maturation of urease via the functional incorporation of the urease nickel metallocenter.</text>
</comment>
<evidence type="ECO:0000313" key="5">
    <source>
        <dbReference type="Proteomes" id="UP000802392"/>
    </source>
</evidence>
<sequence length="238" mass="25943">MPNTRTDDQPGPHYQLARPYQLALQQLTDSALPTGAFAHSLGFESYIQRELVHDQDSFATWLHAFVGQQLTYSDGLAFRFLYDGTDIGLLDSLLSGQLLARQVREASVKMGGRLLEIGAEVFPSRALAAYRGLVLEGTAAGHQPLAFGVIARSLGVPFEEALTAYLFATVTSLTQNAVRAIPLGQNAGQRVLRQAHDAVAAAVADIAQLCWDDFGAVSPGLEISQMRHERQRARMFMS</sequence>
<dbReference type="InterPro" id="IPR002639">
    <property type="entry name" value="UreF"/>
</dbReference>
<dbReference type="EMBL" id="JAAOZD010000009">
    <property type="protein sequence ID" value="NIJ03184.1"/>
    <property type="molecule type" value="Genomic_DNA"/>
</dbReference>
<dbReference type="RefSeq" id="WP_167269204.1">
    <property type="nucleotide sequence ID" value="NZ_BAAAVO010000014.1"/>
</dbReference>
<dbReference type="PIRSF" id="PIRSF009467">
    <property type="entry name" value="Ureas_acces_UreF"/>
    <property type="match status" value="1"/>
</dbReference>
<keyword evidence="2 3" id="KW-0143">Chaperone</keyword>
<evidence type="ECO:0000256" key="3">
    <source>
        <dbReference type="HAMAP-Rule" id="MF_01385"/>
    </source>
</evidence>
<accession>A0ABX0TKS5</accession>
<comment type="subcellular location">
    <subcellularLocation>
        <location evidence="3">Cytoplasm</location>
    </subcellularLocation>
</comment>
<keyword evidence="1 3" id="KW-0996">Nickel insertion</keyword>
<keyword evidence="3" id="KW-0963">Cytoplasm</keyword>
<reference evidence="4 5" key="1">
    <citation type="submission" date="2020-03" db="EMBL/GenBank/DDBJ databases">
        <title>Genomic Encyclopedia of Type Strains, Phase III (KMG-III): the genomes of soil and plant-associated and newly described type strains.</title>
        <authorList>
            <person name="Whitman W."/>
        </authorList>
    </citation>
    <scope>NUCLEOTIDE SEQUENCE [LARGE SCALE GENOMIC DNA]</scope>
    <source>
        <strain evidence="4 5">CECT 4207</strain>
    </source>
</reference>
<evidence type="ECO:0000313" key="4">
    <source>
        <dbReference type="EMBL" id="NIJ03184.1"/>
    </source>
</evidence>
<proteinExistence type="inferred from homology"/>
<organism evidence="4 5">
    <name type="scientific">Paenarthrobacter ilicis</name>
    <dbReference type="NCBI Taxonomy" id="43665"/>
    <lineage>
        <taxon>Bacteria</taxon>
        <taxon>Bacillati</taxon>
        <taxon>Actinomycetota</taxon>
        <taxon>Actinomycetes</taxon>
        <taxon>Micrococcales</taxon>
        <taxon>Micrococcaceae</taxon>
        <taxon>Paenarthrobacter</taxon>
    </lineage>
</organism>
<protein>
    <recommendedName>
        <fullName evidence="3">Urease accessory protein UreF</fullName>
    </recommendedName>
</protein>
<dbReference type="PANTHER" id="PTHR33620">
    <property type="entry name" value="UREASE ACCESSORY PROTEIN F"/>
    <property type="match status" value="1"/>
</dbReference>
<dbReference type="Gene3D" id="1.10.4190.10">
    <property type="entry name" value="Urease accessory protein UreF"/>
    <property type="match status" value="1"/>
</dbReference>
<dbReference type="Proteomes" id="UP000802392">
    <property type="component" value="Unassembled WGS sequence"/>
</dbReference>